<dbReference type="EMBL" id="BAHC01000125">
    <property type="protein sequence ID" value="GAB91148.1"/>
    <property type="molecule type" value="Genomic_DNA"/>
</dbReference>
<dbReference type="Gene3D" id="3.10.180.10">
    <property type="entry name" value="2,3-Dihydroxybiphenyl 1,2-Dioxygenase, domain 1"/>
    <property type="match status" value="2"/>
</dbReference>
<proteinExistence type="predicted"/>
<evidence type="ECO:0000313" key="3">
    <source>
        <dbReference type="EMBL" id="GAB91148.1"/>
    </source>
</evidence>
<keyword evidence="4" id="KW-1185">Reference proteome</keyword>
<dbReference type="SUPFAM" id="SSF55961">
    <property type="entry name" value="Bet v1-like"/>
    <property type="match status" value="1"/>
</dbReference>
<organism evidence="3 4">
    <name type="scientific">Gordonia rhizosphera NBRC 16068</name>
    <dbReference type="NCBI Taxonomy" id="1108045"/>
    <lineage>
        <taxon>Bacteria</taxon>
        <taxon>Bacillati</taxon>
        <taxon>Actinomycetota</taxon>
        <taxon>Actinomycetes</taxon>
        <taxon>Mycobacteriales</taxon>
        <taxon>Gordoniaceae</taxon>
        <taxon>Gordonia</taxon>
    </lineage>
</organism>
<keyword evidence="1" id="KW-0479">Metal-binding</keyword>
<dbReference type="InterPro" id="IPR023393">
    <property type="entry name" value="START-like_dom_sf"/>
</dbReference>
<dbReference type="InterPro" id="IPR051785">
    <property type="entry name" value="MMCE/EMCE_epimerase"/>
</dbReference>
<name>K6V4Q1_9ACTN</name>
<feature type="domain" description="VOC" evidence="2">
    <location>
        <begin position="6"/>
        <end position="146"/>
    </location>
</feature>
<dbReference type="Gene3D" id="3.30.530.20">
    <property type="match status" value="1"/>
</dbReference>
<dbReference type="InterPro" id="IPR029068">
    <property type="entry name" value="Glyas_Bleomycin-R_OHBP_Dase"/>
</dbReference>
<feature type="domain" description="VOC" evidence="2">
    <location>
        <begin position="161"/>
        <end position="302"/>
    </location>
</feature>
<dbReference type="eggNOG" id="COG1022">
    <property type="taxonomic scope" value="Bacteria"/>
</dbReference>
<dbReference type="GO" id="GO:0004493">
    <property type="term" value="F:methylmalonyl-CoA epimerase activity"/>
    <property type="evidence" value="ECO:0007669"/>
    <property type="project" value="TreeGrafter"/>
</dbReference>
<evidence type="ECO:0000256" key="1">
    <source>
        <dbReference type="ARBA" id="ARBA00022723"/>
    </source>
</evidence>
<sequence>MTTTLPLVQIALSVRDVQHSQRWYRDIFGFTEAGGTHAFIPLLGSEDVQNVPGATSVCWWMLDGTPGFQMELFEFSKPHPKPVPADWRPSDIGYTTVGFHVKDFDATLEALARRNVGLLTEPMGLLGSRRVCVTDPDGILLEIMESDPRTDGMGPRPDTPAIARFVTLSVPDLAEARRTWVDVMGLSEVDLSLHDAEHEKLWGLAGSTRESFVVHAGDAFLEVVQYLDPIGKPWPTGYHISDLGILNIALGLEDRASLDALVQKGQTRGIEPNTTKGTVVDKLWYASYVNDPMGFSIELLWHGSKGKRRRVDPLGLLELGFTEKQPPLKRVSATARTSATPEQVWAVLDDHATMADWTPFKRSEILSGGDDNGVGLIRKLSGGPAGMAVTEQIIAAEAPHRMEYTAKGAPGMKRYYSFISVEANASGGSTITWEAQYRTLLPGSAAITGRMVRTLADGLARAAERTKI</sequence>
<dbReference type="RefSeq" id="WP_006334436.1">
    <property type="nucleotide sequence ID" value="NZ_BAHC01000125.1"/>
</dbReference>
<gene>
    <name evidence="3" type="ORF">GORHZ_125_00310</name>
</gene>
<reference evidence="3 4" key="1">
    <citation type="submission" date="2012-08" db="EMBL/GenBank/DDBJ databases">
        <title>Whole genome shotgun sequence of Gordonia rhizosphera NBRC 16068.</title>
        <authorList>
            <person name="Takarada H."/>
            <person name="Isaki S."/>
            <person name="Hosoyama A."/>
            <person name="Tsuchikane K."/>
            <person name="Katsumata H."/>
            <person name="Baba S."/>
            <person name="Ohji S."/>
            <person name="Yamazaki S."/>
            <person name="Fujita N."/>
        </authorList>
    </citation>
    <scope>NUCLEOTIDE SEQUENCE [LARGE SCALE GENOMIC DNA]</scope>
    <source>
        <strain evidence="3 4">NBRC 16068</strain>
    </source>
</reference>
<comment type="caution">
    <text evidence="3">The sequence shown here is derived from an EMBL/GenBank/DDBJ whole genome shotgun (WGS) entry which is preliminary data.</text>
</comment>
<dbReference type="Proteomes" id="UP000008363">
    <property type="component" value="Unassembled WGS sequence"/>
</dbReference>
<dbReference type="PANTHER" id="PTHR43048:SF3">
    <property type="entry name" value="METHYLMALONYL-COA EPIMERASE, MITOCHONDRIAL"/>
    <property type="match status" value="1"/>
</dbReference>
<dbReference type="CDD" id="cd07821">
    <property type="entry name" value="PYR_PYL_RCAR_like"/>
    <property type="match status" value="1"/>
</dbReference>
<dbReference type="GO" id="GO:0046872">
    <property type="term" value="F:metal ion binding"/>
    <property type="evidence" value="ECO:0007669"/>
    <property type="project" value="UniProtKB-KW"/>
</dbReference>
<dbReference type="AlphaFoldDB" id="K6V4Q1"/>
<dbReference type="InterPro" id="IPR037523">
    <property type="entry name" value="VOC_core"/>
</dbReference>
<dbReference type="Pfam" id="PF00903">
    <property type="entry name" value="Glyoxalase"/>
    <property type="match status" value="1"/>
</dbReference>
<evidence type="ECO:0000259" key="2">
    <source>
        <dbReference type="PROSITE" id="PS51819"/>
    </source>
</evidence>
<dbReference type="Pfam" id="PF10604">
    <property type="entry name" value="Polyketide_cyc2"/>
    <property type="match status" value="1"/>
</dbReference>
<dbReference type="PANTHER" id="PTHR43048">
    <property type="entry name" value="METHYLMALONYL-COA EPIMERASE"/>
    <property type="match status" value="1"/>
</dbReference>
<dbReference type="SUPFAM" id="SSF54593">
    <property type="entry name" value="Glyoxalase/Bleomycin resistance protein/Dihydroxybiphenyl dioxygenase"/>
    <property type="match status" value="2"/>
</dbReference>
<dbReference type="STRING" id="1108045.GORHZ_125_00310"/>
<dbReference type="InterPro" id="IPR019587">
    <property type="entry name" value="Polyketide_cyclase/dehydratase"/>
</dbReference>
<dbReference type="OrthoDB" id="3399604at2"/>
<dbReference type="GO" id="GO:0046491">
    <property type="term" value="P:L-methylmalonyl-CoA metabolic process"/>
    <property type="evidence" value="ECO:0007669"/>
    <property type="project" value="TreeGrafter"/>
</dbReference>
<dbReference type="InterPro" id="IPR004360">
    <property type="entry name" value="Glyas_Fos-R_dOase_dom"/>
</dbReference>
<dbReference type="PROSITE" id="PS51819">
    <property type="entry name" value="VOC"/>
    <property type="match status" value="2"/>
</dbReference>
<protein>
    <recommendedName>
        <fullName evidence="2">VOC domain-containing protein</fullName>
    </recommendedName>
</protein>
<evidence type="ECO:0000313" key="4">
    <source>
        <dbReference type="Proteomes" id="UP000008363"/>
    </source>
</evidence>
<accession>K6V4Q1</accession>